<dbReference type="InterPro" id="IPR032675">
    <property type="entry name" value="LRR_dom_sf"/>
</dbReference>
<evidence type="ECO:0000313" key="2">
    <source>
        <dbReference type="Proteomes" id="UP000076532"/>
    </source>
</evidence>
<dbReference type="Gene3D" id="3.80.10.10">
    <property type="entry name" value="Ribonuclease Inhibitor"/>
    <property type="match status" value="1"/>
</dbReference>
<dbReference type="OrthoDB" id="2741110at2759"/>
<evidence type="ECO:0000313" key="1">
    <source>
        <dbReference type="EMBL" id="KZP17120.1"/>
    </source>
</evidence>
<reference evidence="1 2" key="1">
    <citation type="journal article" date="2016" name="Mol. Biol. Evol.">
        <title>Comparative Genomics of Early-Diverging Mushroom-Forming Fungi Provides Insights into the Origins of Lignocellulose Decay Capabilities.</title>
        <authorList>
            <person name="Nagy L.G."/>
            <person name="Riley R."/>
            <person name="Tritt A."/>
            <person name="Adam C."/>
            <person name="Daum C."/>
            <person name="Floudas D."/>
            <person name="Sun H."/>
            <person name="Yadav J.S."/>
            <person name="Pangilinan J."/>
            <person name="Larsson K.H."/>
            <person name="Matsuura K."/>
            <person name="Barry K."/>
            <person name="Labutti K."/>
            <person name="Kuo R."/>
            <person name="Ohm R.A."/>
            <person name="Bhattacharya S.S."/>
            <person name="Shirouzu T."/>
            <person name="Yoshinaga Y."/>
            <person name="Martin F.M."/>
            <person name="Grigoriev I.V."/>
            <person name="Hibbett D.S."/>
        </authorList>
    </citation>
    <scope>NUCLEOTIDE SEQUENCE [LARGE SCALE GENOMIC DNA]</scope>
    <source>
        <strain evidence="1 2">CBS 109695</strain>
    </source>
</reference>
<evidence type="ECO:0008006" key="3">
    <source>
        <dbReference type="Google" id="ProtNLM"/>
    </source>
</evidence>
<protein>
    <recommendedName>
        <fullName evidence="3">F-box domain-containing protein</fullName>
    </recommendedName>
</protein>
<sequence length="184" mass="19953">MVALASLSNLQSIWLQGSPSLDPPDAAALQDGLPTLLESFVHLTTPAISFVRFTSLSQFAAVVAAFQRLETLSIKNVGLLLDSPAHSFLPRHFSTPALRSLRITQRTVGGCDAVYDWLSSAAKPLQIDSIVIQNYGSEYSVSLLSLLRNAGPSLEHLAINAILNSSWDLGQWCMPTCFVRRGLT</sequence>
<dbReference type="Proteomes" id="UP000076532">
    <property type="component" value="Unassembled WGS sequence"/>
</dbReference>
<gene>
    <name evidence="1" type="ORF">FIBSPDRAFT_36031</name>
</gene>
<dbReference type="SUPFAM" id="SSF52047">
    <property type="entry name" value="RNI-like"/>
    <property type="match status" value="1"/>
</dbReference>
<dbReference type="AlphaFoldDB" id="A0A166FSQ5"/>
<name>A0A166FSQ5_9AGAM</name>
<organism evidence="1 2">
    <name type="scientific">Athelia psychrophila</name>
    <dbReference type="NCBI Taxonomy" id="1759441"/>
    <lineage>
        <taxon>Eukaryota</taxon>
        <taxon>Fungi</taxon>
        <taxon>Dikarya</taxon>
        <taxon>Basidiomycota</taxon>
        <taxon>Agaricomycotina</taxon>
        <taxon>Agaricomycetes</taxon>
        <taxon>Agaricomycetidae</taxon>
        <taxon>Atheliales</taxon>
        <taxon>Atheliaceae</taxon>
        <taxon>Athelia</taxon>
    </lineage>
</organism>
<proteinExistence type="predicted"/>
<keyword evidence="2" id="KW-1185">Reference proteome</keyword>
<dbReference type="EMBL" id="KV417586">
    <property type="protein sequence ID" value="KZP17120.1"/>
    <property type="molecule type" value="Genomic_DNA"/>
</dbReference>
<accession>A0A166FSQ5</accession>